<reference evidence="1 2" key="1">
    <citation type="submission" date="2019-11" db="EMBL/GenBank/DDBJ databases">
        <title>Comparative genomics of hydrocarbon-degrading Desulfosarcina strains.</title>
        <authorList>
            <person name="Watanabe M."/>
            <person name="Kojima H."/>
            <person name="Fukui M."/>
        </authorList>
    </citation>
    <scope>NUCLEOTIDE SEQUENCE [LARGE SCALE GENOMIC DNA]</scope>
    <source>
        <strain evidence="1 2">PL12</strain>
    </source>
</reference>
<dbReference type="AlphaFoldDB" id="A0A5K7YFG2"/>
<proteinExistence type="predicted"/>
<evidence type="ECO:0000313" key="2">
    <source>
        <dbReference type="Proteomes" id="UP000427906"/>
    </source>
</evidence>
<gene>
    <name evidence="1" type="primary">wzd</name>
    <name evidence="1" type="ORF">DSCA_12430</name>
</gene>
<keyword evidence="2" id="KW-1185">Reference proteome</keyword>
<dbReference type="KEGG" id="dalk:DSCA_12430"/>
<dbReference type="NCBIfam" id="NF008912">
    <property type="entry name" value="PRK12275.1-6"/>
    <property type="match status" value="1"/>
</dbReference>
<dbReference type="Gene3D" id="1.20.1440.60">
    <property type="entry name" value="23S rRNA-intervening sequence"/>
    <property type="match status" value="1"/>
</dbReference>
<dbReference type="PANTHER" id="PTHR38471">
    <property type="entry name" value="FOUR HELIX BUNDLE PROTEIN"/>
    <property type="match status" value="1"/>
</dbReference>
<sequence length="120" mass="13686">MGKGFKELFVWQKARDLAIDVYKITTHGSFKRDYGLTDQLRRSAVSVPSNIAEGDERDTDKDAIRFFYMAKGSLAELRTQLDIANQIDYLKEDGFQDFDEKAVTIGRMLGSLIKARSKKN</sequence>
<evidence type="ECO:0008006" key="3">
    <source>
        <dbReference type="Google" id="ProtNLM"/>
    </source>
</evidence>
<dbReference type="EMBL" id="AP021874">
    <property type="protein sequence ID" value="BBO67313.1"/>
    <property type="molecule type" value="Genomic_DNA"/>
</dbReference>
<protein>
    <recommendedName>
        <fullName evidence="3">Four helix bundle protein</fullName>
    </recommendedName>
</protein>
<evidence type="ECO:0000313" key="1">
    <source>
        <dbReference type="EMBL" id="BBO67313.1"/>
    </source>
</evidence>
<dbReference type="Proteomes" id="UP000427906">
    <property type="component" value="Chromosome"/>
</dbReference>
<dbReference type="OrthoDB" id="9800370at2"/>
<dbReference type="NCBIfam" id="TIGR02436">
    <property type="entry name" value="four helix bundle protein"/>
    <property type="match status" value="1"/>
</dbReference>
<accession>A0A5K7YFG2</accession>
<name>A0A5K7YFG2_9BACT</name>
<dbReference type="InterPro" id="IPR036583">
    <property type="entry name" value="23S_rRNA_IVS_sf"/>
</dbReference>
<dbReference type="InterPro" id="IPR012657">
    <property type="entry name" value="23S_rRNA-intervening_sequence"/>
</dbReference>
<organism evidence="1 2">
    <name type="scientific">Desulfosarcina alkanivorans</name>
    <dbReference type="NCBI Taxonomy" id="571177"/>
    <lineage>
        <taxon>Bacteria</taxon>
        <taxon>Pseudomonadati</taxon>
        <taxon>Thermodesulfobacteriota</taxon>
        <taxon>Desulfobacteria</taxon>
        <taxon>Desulfobacterales</taxon>
        <taxon>Desulfosarcinaceae</taxon>
        <taxon>Desulfosarcina</taxon>
    </lineage>
</organism>
<dbReference type="Pfam" id="PF05635">
    <property type="entry name" value="23S_rRNA_IVP"/>
    <property type="match status" value="1"/>
</dbReference>
<dbReference type="RefSeq" id="WP_155315589.1">
    <property type="nucleotide sequence ID" value="NZ_AP021874.1"/>
</dbReference>
<dbReference type="CDD" id="cd16377">
    <property type="entry name" value="23S_rRNA_IVP_like"/>
    <property type="match status" value="1"/>
</dbReference>
<dbReference type="PANTHER" id="PTHR38471:SF2">
    <property type="entry name" value="FOUR HELIX BUNDLE PROTEIN"/>
    <property type="match status" value="1"/>
</dbReference>
<dbReference type="SUPFAM" id="SSF158446">
    <property type="entry name" value="IVS-encoded protein-like"/>
    <property type="match status" value="1"/>
</dbReference>